<dbReference type="GO" id="GO:0030691">
    <property type="term" value="C:Noc2p-Noc3p complex"/>
    <property type="evidence" value="ECO:0007669"/>
    <property type="project" value="TreeGrafter"/>
</dbReference>
<dbReference type="GO" id="GO:0042393">
    <property type="term" value="F:histone binding"/>
    <property type="evidence" value="ECO:0007669"/>
    <property type="project" value="TreeGrafter"/>
</dbReference>
<feature type="region of interest" description="Disordered" evidence="4">
    <location>
        <begin position="27"/>
        <end position="112"/>
    </location>
</feature>
<evidence type="ECO:0000256" key="4">
    <source>
        <dbReference type="SAM" id="MobiDB-lite"/>
    </source>
</evidence>
<protein>
    <submittedName>
        <fullName evidence="6">NOC2</fullName>
    </submittedName>
</protein>
<organism evidence="6 7">
    <name type="scientific">Mytilus coruscus</name>
    <name type="common">Sea mussel</name>
    <dbReference type="NCBI Taxonomy" id="42192"/>
    <lineage>
        <taxon>Eukaryota</taxon>
        <taxon>Metazoa</taxon>
        <taxon>Spiralia</taxon>
        <taxon>Lophotrochozoa</taxon>
        <taxon>Mollusca</taxon>
        <taxon>Bivalvia</taxon>
        <taxon>Autobranchia</taxon>
        <taxon>Pteriomorphia</taxon>
        <taxon>Mytilida</taxon>
        <taxon>Mytiloidea</taxon>
        <taxon>Mytilidae</taxon>
        <taxon>Mytilinae</taxon>
        <taxon>Mytilus</taxon>
    </lineage>
</organism>
<dbReference type="GO" id="GO:0030690">
    <property type="term" value="C:Noc1p-Noc2p complex"/>
    <property type="evidence" value="ECO:0007669"/>
    <property type="project" value="TreeGrafter"/>
</dbReference>
<dbReference type="SUPFAM" id="SSF48371">
    <property type="entry name" value="ARM repeat"/>
    <property type="match status" value="1"/>
</dbReference>
<dbReference type="EMBL" id="CACVKT020002516">
    <property type="protein sequence ID" value="CAC5378224.1"/>
    <property type="molecule type" value="Genomic_DNA"/>
</dbReference>
<evidence type="ECO:0000256" key="1">
    <source>
        <dbReference type="ARBA" id="ARBA00004123"/>
    </source>
</evidence>
<dbReference type="AlphaFoldDB" id="A0A6J8B5C6"/>
<keyword evidence="5" id="KW-0812">Transmembrane</keyword>
<keyword evidence="5" id="KW-0472">Membrane</keyword>
<evidence type="ECO:0000256" key="5">
    <source>
        <dbReference type="SAM" id="Phobius"/>
    </source>
</evidence>
<feature type="compositionally biased region" description="Basic and acidic residues" evidence="4">
    <location>
        <begin position="51"/>
        <end position="89"/>
    </location>
</feature>
<comment type="similarity">
    <text evidence="2">Belongs to the NOC2 family.</text>
</comment>
<name>A0A6J8B5C6_MYTCO</name>
<feature type="compositionally biased region" description="Acidic residues" evidence="4">
    <location>
        <begin position="127"/>
        <end position="155"/>
    </location>
</feature>
<feature type="compositionally biased region" description="Acidic residues" evidence="4">
    <location>
        <begin position="172"/>
        <end position="189"/>
    </location>
</feature>
<proteinExistence type="inferred from homology"/>
<accession>A0A6J8B5C6</accession>
<keyword evidence="7" id="KW-1185">Reference proteome</keyword>
<evidence type="ECO:0000313" key="6">
    <source>
        <dbReference type="EMBL" id="CAC5378224.1"/>
    </source>
</evidence>
<reference evidence="6 7" key="1">
    <citation type="submission" date="2020-06" db="EMBL/GenBank/DDBJ databases">
        <authorList>
            <person name="Li R."/>
            <person name="Bekaert M."/>
        </authorList>
    </citation>
    <scope>NUCLEOTIDE SEQUENCE [LARGE SCALE GENOMIC DNA]</scope>
    <source>
        <strain evidence="7">wild</strain>
    </source>
</reference>
<keyword evidence="3" id="KW-0539">Nucleus</keyword>
<gene>
    <name evidence="6" type="ORF">MCOR_14445</name>
</gene>
<dbReference type="InterPro" id="IPR005343">
    <property type="entry name" value="Noc2"/>
</dbReference>
<feature type="region of interest" description="Disordered" evidence="4">
    <location>
        <begin position="125"/>
        <end position="202"/>
    </location>
</feature>
<dbReference type="GO" id="GO:0003714">
    <property type="term" value="F:transcription corepressor activity"/>
    <property type="evidence" value="ECO:0007669"/>
    <property type="project" value="TreeGrafter"/>
</dbReference>
<dbReference type="GO" id="GO:0005730">
    <property type="term" value="C:nucleolus"/>
    <property type="evidence" value="ECO:0007669"/>
    <property type="project" value="TreeGrafter"/>
</dbReference>
<dbReference type="Proteomes" id="UP000507470">
    <property type="component" value="Unassembled WGS sequence"/>
</dbReference>
<comment type="subcellular location">
    <subcellularLocation>
        <location evidence="1">Nucleus</location>
    </subcellularLocation>
</comment>
<dbReference type="GO" id="GO:0005654">
    <property type="term" value="C:nucleoplasm"/>
    <property type="evidence" value="ECO:0007669"/>
    <property type="project" value="TreeGrafter"/>
</dbReference>
<dbReference type="Pfam" id="PF03715">
    <property type="entry name" value="Noc2"/>
    <property type="match status" value="1"/>
</dbReference>
<sequence>MAASVKKSMSSKKRKMEELSVDEFMLGDFDSDSDNEDTAVHQNQKQKKRKNDGLKKKEKQMKDSTSKQQKKLHEASVKQKQTKLIDLKKASKTKKTSKTHMQSLEALKEKDPEFYEFLKEEDKDLLAFDESDVQDDASDKDEDYDDIPTSSDEEGDLHKPPEELEVASDVSMSDEEEEEGGGEDDQEKEDTDKPRKKEKKNKGILVTSKMIKDWSDNVQKTPSPNVLKEMISAFRAAVHQAGSELESSKYRVEGSAVYNSVIRMCLTLIPPALLKHLGLPPLTDLQKPTLPSKSNTKWKKIRLEVKSYLTAVLQLLSEITETSMVNVMVKHVFKLVAYYVTFPKLAKALLKKMTNLWSSAEETTRVVAFLCINRQVMISQESMLEPCIKQMYIAYVKNCKFTSPTTLPLINFMQRSLVEILTIDTVLGYQYAFIYIRQLAIHLRNAITVKKKENVQAVYNWQYIHCLALWVRLMSATYPSEVLQPLIYPLTQTIIGTIKLTPTTRYFPLRFHCIKMMNTLSESTNTFIPVLPFLLEVGTLFSMQLLGLFEKIRNLKMKD</sequence>
<dbReference type="InterPro" id="IPR016024">
    <property type="entry name" value="ARM-type_fold"/>
</dbReference>
<evidence type="ECO:0000256" key="3">
    <source>
        <dbReference type="ARBA" id="ARBA00023242"/>
    </source>
</evidence>
<evidence type="ECO:0000313" key="7">
    <source>
        <dbReference type="Proteomes" id="UP000507470"/>
    </source>
</evidence>
<dbReference type="GO" id="GO:0042273">
    <property type="term" value="P:ribosomal large subunit biogenesis"/>
    <property type="evidence" value="ECO:0007669"/>
    <property type="project" value="TreeGrafter"/>
</dbReference>
<feature type="transmembrane region" description="Helical" evidence="5">
    <location>
        <begin position="527"/>
        <end position="549"/>
    </location>
</feature>
<dbReference type="PANTHER" id="PTHR12687:SF4">
    <property type="entry name" value="NUCLEOLAR COMPLEX PROTEIN 2 HOMOLOG"/>
    <property type="match status" value="1"/>
</dbReference>
<dbReference type="GO" id="GO:0000122">
    <property type="term" value="P:negative regulation of transcription by RNA polymerase II"/>
    <property type="evidence" value="ECO:0007669"/>
    <property type="project" value="TreeGrafter"/>
</dbReference>
<keyword evidence="5" id="KW-1133">Transmembrane helix</keyword>
<evidence type="ECO:0000256" key="2">
    <source>
        <dbReference type="ARBA" id="ARBA00005907"/>
    </source>
</evidence>
<dbReference type="PANTHER" id="PTHR12687">
    <property type="entry name" value="NUCLEOLAR COMPLEX 2 AND RAD4-RELATED"/>
    <property type="match status" value="1"/>
</dbReference>
<dbReference type="OrthoDB" id="10266662at2759"/>